<feature type="domain" description="HTH tetR-type" evidence="6">
    <location>
        <begin position="24"/>
        <end position="84"/>
    </location>
</feature>
<sequence>MPTPPGREPTTATTRTRVPRRPPEVRRAQIVTAARELIAERGLAATSVREIAVAAGVSTGTVTYHFAHVGQILQAVLRAEVPLFTEPIVAAARSAPDGRAELGMIVDGMLSPTEATSRHWSLWIDYWAAAVHDPELARWQDEIYRWWRAELARVVARGAADHSLTAPGPVEEAAAVDELVALMDGVVVQHFPAGPARGPAQARAAVHAFVERRWGAGSAPRGGEAT</sequence>
<keyword evidence="2" id="KW-0805">Transcription regulation</keyword>
<dbReference type="InterPro" id="IPR050109">
    <property type="entry name" value="HTH-type_TetR-like_transc_reg"/>
</dbReference>
<evidence type="ECO:0000256" key="2">
    <source>
        <dbReference type="ARBA" id="ARBA00023015"/>
    </source>
</evidence>
<evidence type="ECO:0000256" key="5">
    <source>
        <dbReference type="SAM" id="MobiDB-lite"/>
    </source>
</evidence>
<dbReference type="EMBL" id="MLJW01002335">
    <property type="protein sequence ID" value="OIQ74931.1"/>
    <property type="molecule type" value="Genomic_DNA"/>
</dbReference>
<dbReference type="InterPro" id="IPR036271">
    <property type="entry name" value="Tet_transcr_reg_TetR-rel_C_sf"/>
</dbReference>
<gene>
    <name evidence="7" type="primary">betI_8</name>
    <name evidence="7" type="ORF">GALL_434120</name>
</gene>
<keyword evidence="1" id="KW-0678">Repressor</keyword>
<dbReference type="InterPro" id="IPR001647">
    <property type="entry name" value="HTH_TetR"/>
</dbReference>
<evidence type="ECO:0000256" key="1">
    <source>
        <dbReference type="ARBA" id="ARBA00022491"/>
    </source>
</evidence>
<dbReference type="PANTHER" id="PTHR30055">
    <property type="entry name" value="HTH-TYPE TRANSCRIPTIONAL REGULATOR RUTR"/>
    <property type="match status" value="1"/>
</dbReference>
<dbReference type="Pfam" id="PF00440">
    <property type="entry name" value="TetR_N"/>
    <property type="match status" value="1"/>
</dbReference>
<comment type="caution">
    <text evidence="7">The sequence shown here is derived from an EMBL/GenBank/DDBJ whole genome shotgun (WGS) entry which is preliminary data.</text>
</comment>
<feature type="region of interest" description="Disordered" evidence="5">
    <location>
        <begin position="1"/>
        <end position="23"/>
    </location>
</feature>
<accession>A0A1J5QBS3</accession>
<evidence type="ECO:0000256" key="3">
    <source>
        <dbReference type="ARBA" id="ARBA00023125"/>
    </source>
</evidence>
<dbReference type="InterPro" id="IPR039538">
    <property type="entry name" value="BetI_C"/>
</dbReference>
<name>A0A1J5QBS3_9ZZZZ</name>
<dbReference type="PROSITE" id="PS50977">
    <property type="entry name" value="HTH_TETR_2"/>
    <property type="match status" value="1"/>
</dbReference>
<dbReference type="AlphaFoldDB" id="A0A1J5QBS3"/>
<evidence type="ECO:0000259" key="6">
    <source>
        <dbReference type="PROSITE" id="PS50977"/>
    </source>
</evidence>
<organism evidence="7">
    <name type="scientific">mine drainage metagenome</name>
    <dbReference type="NCBI Taxonomy" id="410659"/>
    <lineage>
        <taxon>unclassified sequences</taxon>
        <taxon>metagenomes</taxon>
        <taxon>ecological metagenomes</taxon>
    </lineage>
</organism>
<protein>
    <submittedName>
        <fullName evidence="7">HTH-type transcriptional regulator BetI</fullName>
    </submittedName>
</protein>
<dbReference type="Pfam" id="PF13977">
    <property type="entry name" value="TetR_C_6"/>
    <property type="match status" value="1"/>
</dbReference>
<dbReference type="GO" id="GO:0000976">
    <property type="term" value="F:transcription cis-regulatory region binding"/>
    <property type="evidence" value="ECO:0007669"/>
    <property type="project" value="TreeGrafter"/>
</dbReference>
<reference evidence="7" key="1">
    <citation type="submission" date="2016-10" db="EMBL/GenBank/DDBJ databases">
        <title>Sequence of Gallionella enrichment culture.</title>
        <authorList>
            <person name="Poehlein A."/>
            <person name="Muehling M."/>
            <person name="Daniel R."/>
        </authorList>
    </citation>
    <scope>NUCLEOTIDE SEQUENCE</scope>
</reference>
<proteinExistence type="predicted"/>
<keyword evidence="3" id="KW-0238">DNA-binding</keyword>
<dbReference type="PRINTS" id="PR00455">
    <property type="entry name" value="HTHTETR"/>
</dbReference>
<dbReference type="Gene3D" id="1.10.357.10">
    <property type="entry name" value="Tetracycline Repressor, domain 2"/>
    <property type="match status" value="1"/>
</dbReference>
<dbReference type="GO" id="GO:0003700">
    <property type="term" value="F:DNA-binding transcription factor activity"/>
    <property type="evidence" value="ECO:0007669"/>
    <property type="project" value="TreeGrafter"/>
</dbReference>
<dbReference type="PANTHER" id="PTHR30055:SF234">
    <property type="entry name" value="HTH-TYPE TRANSCRIPTIONAL REGULATOR BETI"/>
    <property type="match status" value="1"/>
</dbReference>
<keyword evidence="4" id="KW-0804">Transcription</keyword>
<dbReference type="InterPro" id="IPR009057">
    <property type="entry name" value="Homeodomain-like_sf"/>
</dbReference>
<evidence type="ECO:0000256" key="4">
    <source>
        <dbReference type="ARBA" id="ARBA00023163"/>
    </source>
</evidence>
<evidence type="ECO:0000313" key="7">
    <source>
        <dbReference type="EMBL" id="OIQ74931.1"/>
    </source>
</evidence>
<dbReference type="SUPFAM" id="SSF48498">
    <property type="entry name" value="Tetracyclin repressor-like, C-terminal domain"/>
    <property type="match status" value="1"/>
</dbReference>
<dbReference type="SUPFAM" id="SSF46689">
    <property type="entry name" value="Homeodomain-like"/>
    <property type="match status" value="1"/>
</dbReference>